<evidence type="ECO:0000313" key="1">
    <source>
        <dbReference type="EMBL" id="KAA3480916.1"/>
    </source>
</evidence>
<dbReference type="EMBL" id="SMMG02000003">
    <property type="protein sequence ID" value="KAA3480916.1"/>
    <property type="molecule type" value="Genomic_DNA"/>
</dbReference>
<gene>
    <name evidence="1" type="ORF">EPI10_021321</name>
</gene>
<accession>A0A5B6WIB6</accession>
<dbReference type="Proteomes" id="UP000325315">
    <property type="component" value="Unassembled WGS sequence"/>
</dbReference>
<comment type="caution">
    <text evidence="1">The sequence shown here is derived from an EMBL/GenBank/DDBJ whole genome shotgun (WGS) entry which is preliminary data.</text>
</comment>
<keyword evidence="2" id="KW-1185">Reference proteome</keyword>
<sequence length="111" mass="12373">MVWPEAVTVLAELVRVDKIYRWVPLEIQSNVISTLVAEKLVRKGCEAYISFVSDSGSVKLSVKDIRTVRDFLDVFPNELPYCSSVNCSLSNGSKGAYELLDQGFIRLSVSL</sequence>
<name>A0A5B6WIB6_9ROSI</name>
<dbReference type="AlphaFoldDB" id="A0A5B6WIB6"/>
<reference evidence="2" key="1">
    <citation type="journal article" date="2019" name="Plant Biotechnol. J.">
        <title>Genome sequencing of the Australian wild diploid species Gossypium australe highlights disease resistance and delayed gland morphogenesis.</title>
        <authorList>
            <person name="Cai Y."/>
            <person name="Cai X."/>
            <person name="Wang Q."/>
            <person name="Wang P."/>
            <person name="Zhang Y."/>
            <person name="Cai C."/>
            <person name="Xu Y."/>
            <person name="Wang K."/>
            <person name="Zhou Z."/>
            <person name="Wang C."/>
            <person name="Geng S."/>
            <person name="Li B."/>
            <person name="Dong Q."/>
            <person name="Hou Y."/>
            <person name="Wang H."/>
            <person name="Ai P."/>
            <person name="Liu Z."/>
            <person name="Yi F."/>
            <person name="Sun M."/>
            <person name="An G."/>
            <person name="Cheng J."/>
            <person name="Zhang Y."/>
            <person name="Shi Q."/>
            <person name="Xie Y."/>
            <person name="Shi X."/>
            <person name="Chang Y."/>
            <person name="Huang F."/>
            <person name="Chen Y."/>
            <person name="Hong S."/>
            <person name="Mi L."/>
            <person name="Sun Q."/>
            <person name="Zhang L."/>
            <person name="Zhou B."/>
            <person name="Peng R."/>
            <person name="Zhang X."/>
            <person name="Liu F."/>
        </authorList>
    </citation>
    <scope>NUCLEOTIDE SEQUENCE [LARGE SCALE GENOMIC DNA]</scope>
    <source>
        <strain evidence="2">cv. PA1801</strain>
    </source>
</reference>
<evidence type="ECO:0000313" key="2">
    <source>
        <dbReference type="Proteomes" id="UP000325315"/>
    </source>
</evidence>
<protein>
    <submittedName>
        <fullName evidence="1">Alcohol-forming fatty acyl-CoA reductase-like</fullName>
    </submittedName>
</protein>
<proteinExistence type="predicted"/>
<organism evidence="1 2">
    <name type="scientific">Gossypium australe</name>
    <dbReference type="NCBI Taxonomy" id="47621"/>
    <lineage>
        <taxon>Eukaryota</taxon>
        <taxon>Viridiplantae</taxon>
        <taxon>Streptophyta</taxon>
        <taxon>Embryophyta</taxon>
        <taxon>Tracheophyta</taxon>
        <taxon>Spermatophyta</taxon>
        <taxon>Magnoliopsida</taxon>
        <taxon>eudicotyledons</taxon>
        <taxon>Gunneridae</taxon>
        <taxon>Pentapetalae</taxon>
        <taxon>rosids</taxon>
        <taxon>malvids</taxon>
        <taxon>Malvales</taxon>
        <taxon>Malvaceae</taxon>
        <taxon>Malvoideae</taxon>
        <taxon>Gossypium</taxon>
    </lineage>
</organism>
<dbReference type="OrthoDB" id="437338at2759"/>